<dbReference type="CDD" id="cd06661">
    <property type="entry name" value="GGCT_like"/>
    <property type="match status" value="1"/>
</dbReference>
<dbReference type="AlphaFoldDB" id="A0A433A072"/>
<sequence>MSSAPAPDSTTSAPGEEVWVFGYGSLVWKPPIAVVGYVKQYVRRFWQVSRGGRIDHRGTLDAPGRVVTLIPLEEWRTLKDHHAHKDDDVTWGVAFKIPESDVETTRAYLDHREKNGYTVDFLDVYQNGQEEPVVRKHRLCHILWVEVYLAINSLELNCTSRSQAMVYIATTNNESYVGPAPVDEIALQIYKSYGIDQLISYLTNLAST</sequence>
<evidence type="ECO:0000256" key="2">
    <source>
        <dbReference type="ARBA" id="ARBA00023239"/>
    </source>
</evidence>
<dbReference type="SUPFAM" id="SSF110857">
    <property type="entry name" value="Gamma-glutamyl cyclotransferase-like"/>
    <property type="match status" value="1"/>
</dbReference>
<dbReference type="EC" id="4.3.2.7" evidence="1"/>
<evidence type="ECO:0000256" key="1">
    <source>
        <dbReference type="ARBA" id="ARBA00012344"/>
    </source>
</evidence>
<dbReference type="GO" id="GO:0006751">
    <property type="term" value="P:glutathione catabolic process"/>
    <property type="evidence" value="ECO:0007669"/>
    <property type="project" value="InterPro"/>
</dbReference>
<dbReference type="Proteomes" id="UP000268093">
    <property type="component" value="Unassembled WGS sequence"/>
</dbReference>
<dbReference type="GO" id="GO:0005737">
    <property type="term" value="C:cytoplasm"/>
    <property type="evidence" value="ECO:0007669"/>
    <property type="project" value="TreeGrafter"/>
</dbReference>
<comment type="caution">
    <text evidence="3">The sequence shown here is derived from an EMBL/GenBank/DDBJ whole genome shotgun (WGS) entry which is preliminary data.</text>
</comment>
<keyword evidence="2" id="KW-0456">Lyase</keyword>
<accession>A0A433A072</accession>
<dbReference type="OrthoDB" id="1933483at2759"/>
<protein>
    <recommendedName>
        <fullName evidence="1">glutathione-specific gamma-glutamylcyclotransferase</fullName>
        <ecNumber evidence="1">4.3.2.7</ecNumber>
    </recommendedName>
</protein>
<evidence type="ECO:0000313" key="3">
    <source>
        <dbReference type="EMBL" id="RUO95973.1"/>
    </source>
</evidence>
<dbReference type="PANTHER" id="PTHR12192:SF2">
    <property type="entry name" value="GLUTATHIONE-SPECIFIC GAMMA-GLUTAMYLCYCLOTRANSFERASE 2"/>
    <property type="match status" value="1"/>
</dbReference>
<dbReference type="GO" id="GO:0061928">
    <property type="term" value="F:glutathione specific gamma-glutamylcyclotransferase activity"/>
    <property type="evidence" value="ECO:0007669"/>
    <property type="project" value="UniProtKB-EC"/>
</dbReference>
<name>A0A433A072_9FUNG</name>
<dbReference type="InterPro" id="IPR006840">
    <property type="entry name" value="ChaC"/>
</dbReference>
<reference evidence="3 4" key="1">
    <citation type="journal article" date="2018" name="New Phytol.">
        <title>Phylogenomics of Endogonaceae and evolution of mycorrhizas within Mucoromycota.</title>
        <authorList>
            <person name="Chang Y."/>
            <person name="Desiro A."/>
            <person name="Na H."/>
            <person name="Sandor L."/>
            <person name="Lipzen A."/>
            <person name="Clum A."/>
            <person name="Barry K."/>
            <person name="Grigoriev I.V."/>
            <person name="Martin F.M."/>
            <person name="Stajich J.E."/>
            <person name="Smith M.E."/>
            <person name="Bonito G."/>
            <person name="Spatafora J.W."/>
        </authorList>
    </citation>
    <scope>NUCLEOTIDE SEQUENCE [LARGE SCALE GENOMIC DNA]</scope>
    <source>
        <strain evidence="3 4">GMNB39</strain>
    </source>
</reference>
<dbReference type="InterPro" id="IPR036568">
    <property type="entry name" value="GGCT-like_sf"/>
</dbReference>
<dbReference type="EMBL" id="RBNI01024388">
    <property type="protein sequence ID" value="RUO95973.1"/>
    <property type="molecule type" value="Genomic_DNA"/>
</dbReference>
<keyword evidence="4" id="KW-1185">Reference proteome</keyword>
<evidence type="ECO:0000313" key="4">
    <source>
        <dbReference type="Proteomes" id="UP000268093"/>
    </source>
</evidence>
<dbReference type="Gene3D" id="3.10.490.10">
    <property type="entry name" value="Gamma-glutamyl cyclotransferase-like"/>
    <property type="match status" value="1"/>
</dbReference>
<dbReference type="InterPro" id="IPR013024">
    <property type="entry name" value="GGCT-like"/>
</dbReference>
<organism evidence="3 4">
    <name type="scientific">Jimgerdemannia flammicorona</name>
    <dbReference type="NCBI Taxonomy" id="994334"/>
    <lineage>
        <taxon>Eukaryota</taxon>
        <taxon>Fungi</taxon>
        <taxon>Fungi incertae sedis</taxon>
        <taxon>Mucoromycota</taxon>
        <taxon>Mucoromycotina</taxon>
        <taxon>Endogonomycetes</taxon>
        <taxon>Endogonales</taxon>
        <taxon>Endogonaceae</taxon>
        <taxon>Jimgerdemannia</taxon>
    </lineage>
</organism>
<dbReference type="PANTHER" id="PTHR12192">
    <property type="entry name" value="CATION TRANSPORT PROTEIN CHAC-RELATED"/>
    <property type="match status" value="1"/>
</dbReference>
<proteinExistence type="predicted"/>
<dbReference type="Pfam" id="PF04752">
    <property type="entry name" value="ChaC"/>
    <property type="match status" value="1"/>
</dbReference>
<gene>
    <name evidence="3" type="ORF">BC936DRAFT_142866</name>
</gene>